<dbReference type="STRING" id="709986.Deima_1325"/>
<keyword evidence="2" id="KW-1185">Reference proteome</keyword>
<dbReference type="AlphaFoldDB" id="E8U7D6"/>
<dbReference type="PANTHER" id="PTHR38433">
    <property type="match status" value="1"/>
</dbReference>
<protein>
    <recommendedName>
        <fullName evidence="3">DUF1641 domain-containing protein</fullName>
    </recommendedName>
</protein>
<dbReference type="HOGENOM" id="CLU_1568151_0_0_0"/>
<evidence type="ECO:0000313" key="2">
    <source>
        <dbReference type="Proteomes" id="UP000008635"/>
    </source>
</evidence>
<dbReference type="RefSeq" id="WP_013556480.1">
    <property type="nucleotide sequence ID" value="NC_014958.1"/>
</dbReference>
<dbReference type="Pfam" id="PF07849">
    <property type="entry name" value="DUF1641"/>
    <property type="match status" value="1"/>
</dbReference>
<dbReference type="Proteomes" id="UP000008635">
    <property type="component" value="Chromosome"/>
</dbReference>
<sequence length="170" mass="17943">MARPLEYTPPTPTDAERVQSGVEGNADALLDALKLLQALHEHGVLRTTTDVVRGGSGLVTETLRALESEASTRALRNAAELVRGLGTLDPREVSQLGQALAGGVREGARRAARGDGVGLGELLGLLRDRDVQLALGALFGLLQGFGRALRDARGETERADAQHPPGEARR</sequence>
<reference evidence="2" key="2">
    <citation type="submission" date="2011-01" db="EMBL/GenBank/DDBJ databases">
        <title>The complete genome of Deinococcus maricopensis DSM 21211.</title>
        <authorList>
            <consortium name="US DOE Joint Genome Institute (JGI-PGF)"/>
            <person name="Lucas S."/>
            <person name="Copeland A."/>
            <person name="Lapidus A."/>
            <person name="Goodwin L."/>
            <person name="Pitluck S."/>
            <person name="Kyrpides N."/>
            <person name="Mavromatis K."/>
            <person name="Pagani I."/>
            <person name="Ivanova N."/>
            <person name="Ovchinnikova G."/>
            <person name="Zeytun A."/>
            <person name="Detter J.C."/>
            <person name="Han C."/>
            <person name="Land M."/>
            <person name="Hauser L."/>
            <person name="Markowitz V."/>
            <person name="Cheng J.-F."/>
            <person name="Hugenholtz P."/>
            <person name="Woyke T."/>
            <person name="Wu D."/>
            <person name="Pukall R."/>
            <person name="Gehrich-Schroeter G."/>
            <person name="Brambilla E."/>
            <person name="Klenk H.-P."/>
            <person name="Eisen J.A."/>
        </authorList>
    </citation>
    <scope>NUCLEOTIDE SEQUENCE [LARGE SCALE GENOMIC DNA]</scope>
    <source>
        <strain evidence="2">DSM 21211 / LMG 22137 / NRRL B-23946 / LB-34</strain>
    </source>
</reference>
<dbReference type="InterPro" id="IPR012440">
    <property type="entry name" value="DUF1641"/>
</dbReference>
<gene>
    <name evidence="1" type="ordered locus">Deima_1325</name>
</gene>
<dbReference type="KEGG" id="dmr:Deima_1325"/>
<dbReference type="EMBL" id="CP002454">
    <property type="protein sequence ID" value="ADV66975.1"/>
    <property type="molecule type" value="Genomic_DNA"/>
</dbReference>
<proteinExistence type="predicted"/>
<accession>E8U7D6</accession>
<evidence type="ECO:0008006" key="3">
    <source>
        <dbReference type="Google" id="ProtNLM"/>
    </source>
</evidence>
<organism evidence="1 2">
    <name type="scientific">Deinococcus maricopensis (strain DSM 21211 / LMG 22137 / NRRL B-23946 / LB-34)</name>
    <dbReference type="NCBI Taxonomy" id="709986"/>
    <lineage>
        <taxon>Bacteria</taxon>
        <taxon>Thermotogati</taxon>
        <taxon>Deinococcota</taxon>
        <taxon>Deinococci</taxon>
        <taxon>Deinococcales</taxon>
        <taxon>Deinococcaceae</taxon>
        <taxon>Deinococcus</taxon>
    </lineage>
</organism>
<dbReference type="PANTHER" id="PTHR38433:SF1">
    <property type="entry name" value="DUF1641 DOMAIN-CONTAINING PROTEIN"/>
    <property type="match status" value="1"/>
</dbReference>
<dbReference type="OrthoDB" id="70605at2"/>
<name>E8U7D6_DEIML</name>
<reference evidence="1 2" key="1">
    <citation type="journal article" date="2011" name="Stand. Genomic Sci.">
        <title>Complete genome sequence of Deinococcus maricopensis type strain (LB-34).</title>
        <authorList>
            <person name="Pukall R."/>
            <person name="Zeytun A."/>
            <person name="Lucas S."/>
            <person name="Lapidus A."/>
            <person name="Hammon N."/>
            <person name="Deshpande S."/>
            <person name="Nolan M."/>
            <person name="Cheng J.F."/>
            <person name="Pitluck S."/>
            <person name="Liolios K."/>
            <person name="Pagani I."/>
            <person name="Mikhailova N."/>
            <person name="Ivanova N."/>
            <person name="Mavromatis K."/>
            <person name="Pati A."/>
            <person name="Tapia R."/>
            <person name="Han C."/>
            <person name="Goodwin L."/>
            <person name="Chen A."/>
            <person name="Palaniappan K."/>
            <person name="Land M."/>
            <person name="Hauser L."/>
            <person name="Chang Y.J."/>
            <person name="Jeffries C.D."/>
            <person name="Brambilla E.M."/>
            <person name="Rohde M."/>
            <person name="Goker M."/>
            <person name="Detter J.C."/>
            <person name="Woyke T."/>
            <person name="Bristow J."/>
            <person name="Eisen J.A."/>
            <person name="Markowitz V."/>
            <person name="Hugenholtz P."/>
            <person name="Kyrpides N.C."/>
            <person name="Klenk H.P."/>
        </authorList>
    </citation>
    <scope>NUCLEOTIDE SEQUENCE [LARGE SCALE GENOMIC DNA]</scope>
    <source>
        <strain evidence="2">DSM 21211 / LMG 22137 / NRRL B-23946 / LB-34</strain>
    </source>
</reference>
<dbReference type="eggNOG" id="COG2427">
    <property type="taxonomic scope" value="Bacteria"/>
</dbReference>
<evidence type="ECO:0000313" key="1">
    <source>
        <dbReference type="EMBL" id="ADV66975.1"/>
    </source>
</evidence>